<proteinExistence type="inferred from homology"/>
<dbReference type="Pfam" id="PF00048">
    <property type="entry name" value="IL8"/>
    <property type="match status" value="1"/>
</dbReference>
<dbReference type="GeneTree" id="ENSGT00730000112019"/>
<organism evidence="6 7">
    <name type="scientific">Gasterosteus aculeatus aculeatus</name>
    <name type="common">three-spined stickleback</name>
    <dbReference type="NCBI Taxonomy" id="481459"/>
    <lineage>
        <taxon>Eukaryota</taxon>
        <taxon>Metazoa</taxon>
        <taxon>Chordata</taxon>
        <taxon>Craniata</taxon>
        <taxon>Vertebrata</taxon>
        <taxon>Euteleostomi</taxon>
        <taxon>Actinopterygii</taxon>
        <taxon>Neopterygii</taxon>
        <taxon>Teleostei</taxon>
        <taxon>Neoteleostei</taxon>
        <taxon>Acanthomorphata</taxon>
        <taxon>Eupercaria</taxon>
        <taxon>Perciformes</taxon>
        <taxon>Cottioidei</taxon>
        <taxon>Gasterosteales</taxon>
        <taxon>Gasterosteidae</taxon>
        <taxon>Gasterosteus</taxon>
    </lineage>
</organism>
<keyword evidence="7" id="KW-1185">Reference proteome</keyword>
<evidence type="ECO:0000256" key="4">
    <source>
        <dbReference type="RuleBase" id="RU361150"/>
    </source>
</evidence>
<feature type="domain" description="Chemokine interleukin-8-like" evidence="5">
    <location>
        <begin position="28"/>
        <end position="88"/>
    </location>
</feature>
<protein>
    <recommendedName>
        <fullName evidence="4">C-C motif chemokine</fullName>
    </recommendedName>
</protein>
<sequence length="111" mass="12756">MTSCGDAKLFFCILFVTYCCTVTFSQIPMDCCLRVGNNTIAKQRVVNYFLQIGGQGCAMDAMVLMTRRKKNLCVPADEPWVKEVVKHVVALKEHCKRHQYKGRRCYNVKQK</sequence>
<feature type="signal peptide" evidence="4">
    <location>
        <begin position="1"/>
        <end position="25"/>
    </location>
</feature>
<comment type="subcellular location">
    <subcellularLocation>
        <location evidence="4">Secreted</location>
    </subcellularLocation>
</comment>
<dbReference type="RefSeq" id="XP_040050884.1">
    <property type="nucleotide sequence ID" value="XM_040194950.1"/>
</dbReference>
<dbReference type="InterPro" id="IPR000827">
    <property type="entry name" value="Chemokine_CC_CS"/>
</dbReference>
<dbReference type="AlphaFoldDB" id="A0AAQ4QGP8"/>
<keyword evidence="3" id="KW-1015">Disulfide bond</keyword>
<dbReference type="InterPro" id="IPR001811">
    <property type="entry name" value="Chemokine_IL8-like_dom"/>
</dbReference>
<dbReference type="SUPFAM" id="SSF54117">
    <property type="entry name" value="Interleukin 8-like chemokines"/>
    <property type="match status" value="1"/>
</dbReference>
<evidence type="ECO:0000313" key="6">
    <source>
        <dbReference type="Ensembl" id="ENSGACP00000050454.1"/>
    </source>
</evidence>
<dbReference type="PANTHER" id="PTHR12015:SF108">
    <property type="entry name" value="C-C MOTIF CHEMOKINE 20"/>
    <property type="match status" value="1"/>
</dbReference>
<dbReference type="GO" id="GO:0005615">
    <property type="term" value="C:extracellular space"/>
    <property type="evidence" value="ECO:0007669"/>
    <property type="project" value="UniProtKB-KW"/>
</dbReference>
<dbReference type="Ensembl" id="ENSGACT00000072885.1">
    <property type="protein sequence ID" value="ENSGACP00000050454.1"/>
    <property type="gene ID" value="ENSGACG00000034048.1"/>
</dbReference>
<keyword evidence="2 4" id="KW-0202">Cytokine</keyword>
<reference evidence="6" key="3">
    <citation type="submission" date="2025-09" db="UniProtKB">
        <authorList>
            <consortium name="Ensembl"/>
        </authorList>
    </citation>
    <scope>IDENTIFICATION</scope>
</reference>
<evidence type="ECO:0000313" key="7">
    <source>
        <dbReference type="Proteomes" id="UP000007635"/>
    </source>
</evidence>
<evidence type="ECO:0000259" key="5">
    <source>
        <dbReference type="SMART" id="SM00199"/>
    </source>
</evidence>
<dbReference type="GeneID" id="120830364"/>
<evidence type="ECO:0000256" key="2">
    <source>
        <dbReference type="ARBA" id="ARBA00022514"/>
    </source>
</evidence>
<keyword evidence="4" id="KW-0145">Chemotaxis</keyword>
<keyword evidence="4" id="KW-0732">Signal</keyword>
<keyword evidence="4" id="KW-0964">Secreted</keyword>
<dbReference type="KEGG" id="gat:120830364"/>
<dbReference type="GO" id="GO:0006955">
    <property type="term" value="P:immune response"/>
    <property type="evidence" value="ECO:0007669"/>
    <property type="project" value="InterPro"/>
</dbReference>
<dbReference type="PANTHER" id="PTHR12015">
    <property type="entry name" value="SMALL INDUCIBLE CYTOKINE A"/>
    <property type="match status" value="1"/>
</dbReference>
<dbReference type="PROSITE" id="PS00472">
    <property type="entry name" value="SMALL_CYTOKINES_CC"/>
    <property type="match status" value="1"/>
</dbReference>
<accession>A0AAQ4QGP8</accession>
<reference evidence="6 7" key="1">
    <citation type="journal article" date="2021" name="G3 (Bethesda)">
        <title>Improved contiguity of the threespine stickleback genome using long-read sequencing.</title>
        <authorList>
            <person name="Nath S."/>
            <person name="Shaw D.E."/>
            <person name="White M.A."/>
        </authorList>
    </citation>
    <scope>NUCLEOTIDE SEQUENCE [LARGE SCALE GENOMIC DNA]</scope>
    <source>
        <strain evidence="6 7">Lake Benthic</strain>
    </source>
</reference>
<name>A0AAQ4QGP8_GASAC</name>
<evidence type="ECO:0000256" key="1">
    <source>
        <dbReference type="ARBA" id="ARBA00010868"/>
    </source>
</evidence>
<evidence type="ECO:0000256" key="3">
    <source>
        <dbReference type="ARBA" id="ARBA00023157"/>
    </source>
</evidence>
<dbReference type="InterPro" id="IPR039809">
    <property type="entry name" value="Chemokine_b/g/d"/>
</dbReference>
<dbReference type="GO" id="GO:0008009">
    <property type="term" value="F:chemokine activity"/>
    <property type="evidence" value="ECO:0007669"/>
    <property type="project" value="InterPro"/>
</dbReference>
<dbReference type="Proteomes" id="UP000007635">
    <property type="component" value="Chromosome XIII"/>
</dbReference>
<dbReference type="InterPro" id="IPR036048">
    <property type="entry name" value="Interleukin_8-like_sf"/>
</dbReference>
<dbReference type="Gene3D" id="2.40.50.40">
    <property type="match status" value="1"/>
</dbReference>
<dbReference type="SMART" id="SM00199">
    <property type="entry name" value="SCY"/>
    <property type="match status" value="1"/>
</dbReference>
<comment type="similarity">
    <text evidence="1 4">Belongs to the intercrine beta (chemokine CC) family.</text>
</comment>
<reference evidence="6" key="2">
    <citation type="submission" date="2025-08" db="UniProtKB">
        <authorList>
            <consortium name="Ensembl"/>
        </authorList>
    </citation>
    <scope>IDENTIFICATION</scope>
</reference>
<feature type="chain" id="PRO_5042662585" description="C-C motif chemokine" evidence="4">
    <location>
        <begin position="26"/>
        <end position="111"/>
    </location>
</feature>